<protein>
    <recommendedName>
        <fullName evidence="3">Phosphoglycerate mutase-like protein</fullName>
    </recommendedName>
</protein>
<accession>A0A9W8JAI1</accession>
<evidence type="ECO:0008006" key="3">
    <source>
        <dbReference type="Google" id="ProtNLM"/>
    </source>
</evidence>
<gene>
    <name evidence="1" type="ORF">H1R20_g5961</name>
</gene>
<dbReference type="Gene3D" id="3.40.50.1240">
    <property type="entry name" value="Phosphoglycerate mutase-like"/>
    <property type="match status" value="1"/>
</dbReference>
<name>A0A9W8JAI1_9AGAR</name>
<dbReference type="Pfam" id="PF00300">
    <property type="entry name" value="His_Phos_1"/>
    <property type="match status" value="1"/>
</dbReference>
<comment type="caution">
    <text evidence="1">The sequence shown here is derived from an EMBL/GenBank/DDBJ whole genome shotgun (WGS) entry which is preliminary data.</text>
</comment>
<organism evidence="1 2">
    <name type="scientific">Candolleomyces eurysporus</name>
    <dbReference type="NCBI Taxonomy" id="2828524"/>
    <lineage>
        <taxon>Eukaryota</taxon>
        <taxon>Fungi</taxon>
        <taxon>Dikarya</taxon>
        <taxon>Basidiomycota</taxon>
        <taxon>Agaricomycotina</taxon>
        <taxon>Agaricomycetes</taxon>
        <taxon>Agaricomycetidae</taxon>
        <taxon>Agaricales</taxon>
        <taxon>Agaricineae</taxon>
        <taxon>Psathyrellaceae</taxon>
        <taxon>Candolleomyces</taxon>
    </lineage>
</organism>
<dbReference type="AlphaFoldDB" id="A0A9W8JAI1"/>
<dbReference type="InterPro" id="IPR013078">
    <property type="entry name" value="His_Pase_superF_clade-1"/>
</dbReference>
<dbReference type="Proteomes" id="UP001140091">
    <property type="component" value="Unassembled WGS sequence"/>
</dbReference>
<reference evidence="1" key="1">
    <citation type="submission" date="2022-06" db="EMBL/GenBank/DDBJ databases">
        <title>Genome Sequence of Candolleomyces eurysporus.</title>
        <authorList>
            <person name="Buettner E."/>
        </authorList>
    </citation>
    <scope>NUCLEOTIDE SEQUENCE</scope>
    <source>
        <strain evidence="1">VTCC 930004</strain>
    </source>
</reference>
<keyword evidence="2" id="KW-1185">Reference proteome</keyword>
<dbReference type="InterPro" id="IPR029033">
    <property type="entry name" value="His_PPase_superfam"/>
</dbReference>
<evidence type="ECO:0000313" key="1">
    <source>
        <dbReference type="EMBL" id="KAJ2931140.1"/>
    </source>
</evidence>
<dbReference type="EMBL" id="JANBPK010000810">
    <property type="protein sequence ID" value="KAJ2931140.1"/>
    <property type="molecule type" value="Genomic_DNA"/>
</dbReference>
<sequence length="196" mass="21598">MVRPIAEWYSPVVPGTNLLHPRPGPPLSLIQYFPEIDTSLWPSSLWYPSRQGETVEEVHSRAEGFLSLFPQALDKKHPTIDRTRVLMVSHAATVIALARGLVGDREIPLKVGCCTVTELNLKPDQAEEGREKGLLGAYHPVKLADGAHLKGGALREWGFDDVEVEKGRVVEDPGEPGTETEEDFPVGPQIHLISNL</sequence>
<feature type="non-terminal residue" evidence="1">
    <location>
        <position position="1"/>
    </location>
</feature>
<proteinExistence type="predicted"/>
<evidence type="ECO:0000313" key="2">
    <source>
        <dbReference type="Proteomes" id="UP001140091"/>
    </source>
</evidence>
<dbReference type="OrthoDB" id="414418at2759"/>
<dbReference type="SUPFAM" id="SSF53254">
    <property type="entry name" value="Phosphoglycerate mutase-like"/>
    <property type="match status" value="1"/>
</dbReference>